<evidence type="ECO:0000256" key="2">
    <source>
        <dbReference type="ARBA" id="ARBA00022942"/>
    </source>
</evidence>
<reference evidence="5" key="1">
    <citation type="submission" date="2021-01" db="EMBL/GenBank/DDBJ databases">
        <authorList>
            <person name="Corre E."/>
            <person name="Pelletier E."/>
            <person name="Niang G."/>
            <person name="Scheremetjew M."/>
            <person name="Finn R."/>
            <person name="Kale V."/>
            <person name="Holt S."/>
            <person name="Cochrane G."/>
            <person name="Meng A."/>
            <person name="Brown T."/>
            <person name="Cohen L."/>
        </authorList>
    </citation>
    <scope>NUCLEOTIDE SEQUENCE</scope>
    <source>
        <strain evidence="5">UTEX LB 985</strain>
    </source>
</reference>
<dbReference type="GO" id="GO:0005838">
    <property type="term" value="C:proteasome regulatory particle"/>
    <property type="evidence" value="ECO:0007669"/>
    <property type="project" value="InterPro"/>
</dbReference>
<feature type="region of interest" description="Disordered" evidence="3">
    <location>
        <begin position="1"/>
        <end position="20"/>
    </location>
</feature>
<dbReference type="FunFam" id="3.40.140.10:FF:000013">
    <property type="entry name" value="26S proteasome non-ATPase regulatory subunit 7"/>
    <property type="match status" value="1"/>
</dbReference>
<dbReference type="Gene3D" id="3.40.140.10">
    <property type="entry name" value="Cytidine Deaminase, domain 2"/>
    <property type="match status" value="1"/>
</dbReference>
<dbReference type="GO" id="GO:0008237">
    <property type="term" value="F:metallopeptidase activity"/>
    <property type="evidence" value="ECO:0007669"/>
    <property type="project" value="InterPro"/>
</dbReference>
<dbReference type="Pfam" id="PF01398">
    <property type="entry name" value="JAB"/>
    <property type="match status" value="1"/>
</dbReference>
<gene>
    <name evidence="5" type="ORF">CBRE1094_LOCUS10336</name>
</gene>
<dbReference type="InterPro" id="IPR033858">
    <property type="entry name" value="MPN_RPN7_8"/>
</dbReference>
<name>A0A7S2CNX3_9EUKA</name>
<evidence type="ECO:0000256" key="1">
    <source>
        <dbReference type="ARBA" id="ARBA00008568"/>
    </source>
</evidence>
<feature type="region of interest" description="Disordered" evidence="3">
    <location>
        <begin position="299"/>
        <end position="334"/>
    </location>
</feature>
<comment type="similarity">
    <text evidence="1">Belongs to the peptidase M67A family.</text>
</comment>
<dbReference type="PANTHER" id="PTHR10540:SF7">
    <property type="entry name" value="26S PROTEASOME NON-ATPASE REGULATORY SUBUNIT 7"/>
    <property type="match status" value="1"/>
</dbReference>
<keyword evidence="2" id="KW-0647">Proteasome</keyword>
<dbReference type="InterPro" id="IPR037518">
    <property type="entry name" value="MPN"/>
</dbReference>
<evidence type="ECO:0000259" key="4">
    <source>
        <dbReference type="PROSITE" id="PS50249"/>
    </source>
</evidence>
<protein>
    <recommendedName>
        <fullName evidence="4">MPN domain-containing protein</fullName>
    </recommendedName>
</protein>
<dbReference type="EMBL" id="HBGU01018966">
    <property type="protein sequence ID" value="CAD9430982.1"/>
    <property type="molecule type" value="Transcribed_RNA"/>
</dbReference>
<sequence length="334" mass="37226">MATTTTTEETSSSKAGPSGPCQSCVVHPIVLLSVVDHYNRVAKDTKKRVVGMLLGSVSKGVVDITNCYAVPFEEDERDLNIWYLDHSFHEQMFGMFKKVNASEKLVGWYSTGPKIKPGDLQIDQLVRRYTPNPVMVIVDVQPKDLGIPTEAYHAVEEIREGQQQQWTFKHVPSEIGAMESEEVGVEHLLRDVRDTTISTLANRVTQKLGALKGLAARLSEVDGYLQNVLSGRLPVSHQIIYQLQDIFNLLPNLNIDDLVKAFAVKTNDMMLAIYLSSVIRAIVALHNLVDNRLVNQAKERAADDKAADDKKEDKDKDGKDKDGNKENKEATAKK</sequence>
<dbReference type="InterPro" id="IPR000555">
    <property type="entry name" value="JAMM/MPN+_dom"/>
</dbReference>
<dbReference type="InterPro" id="IPR024969">
    <property type="entry name" value="EIF3F/CSN6-like_C"/>
</dbReference>
<dbReference type="PROSITE" id="PS50249">
    <property type="entry name" value="MPN"/>
    <property type="match status" value="1"/>
</dbReference>
<dbReference type="CDD" id="cd08062">
    <property type="entry name" value="MPN_RPN7_8"/>
    <property type="match status" value="1"/>
</dbReference>
<organism evidence="5">
    <name type="scientific">Haptolina brevifila</name>
    <dbReference type="NCBI Taxonomy" id="156173"/>
    <lineage>
        <taxon>Eukaryota</taxon>
        <taxon>Haptista</taxon>
        <taxon>Haptophyta</taxon>
        <taxon>Prymnesiophyceae</taxon>
        <taxon>Prymnesiales</taxon>
        <taxon>Prymnesiaceae</taxon>
        <taxon>Haptolina</taxon>
    </lineage>
</organism>
<dbReference type="GO" id="GO:0048731">
    <property type="term" value="P:system development"/>
    <property type="evidence" value="ECO:0007669"/>
    <property type="project" value="UniProtKB-ARBA"/>
</dbReference>
<feature type="compositionally biased region" description="Low complexity" evidence="3">
    <location>
        <begin position="1"/>
        <end position="13"/>
    </location>
</feature>
<dbReference type="PANTHER" id="PTHR10540">
    <property type="entry name" value="EUKARYOTIC TRANSLATION INITIATION FACTOR 3 SUBUNIT F-RELATED"/>
    <property type="match status" value="1"/>
</dbReference>
<evidence type="ECO:0000256" key="3">
    <source>
        <dbReference type="SAM" id="MobiDB-lite"/>
    </source>
</evidence>
<dbReference type="AlphaFoldDB" id="A0A7S2CNX3"/>
<dbReference type="GO" id="GO:0043161">
    <property type="term" value="P:proteasome-mediated ubiquitin-dependent protein catabolic process"/>
    <property type="evidence" value="ECO:0007669"/>
    <property type="project" value="TreeGrafter"/>
</dbReference>
<proteinExistence type="inferred from homology"/>
<dbReference type="SMART" id="SM00232">
    <property type="entry name" value="JAB_MPN"/>
    <property type="match status" value="1"/>
</dbReference>
<evidence type="ECO:0000313" key="5">
    <source>
        <dbReference type="EMBL" id="CAD9430982.1"/>
    </source>
</evidence>
<accession>A0A7S2CNX3</accession>
<feature type="domain" description="MPN" evidence="4">
    <location>
        <begin position="24"/>
        <end position="158"/>
    </location>
</feature>
<dbReference type="Pfam" id="PF13012">
    <property type="entry name" value="MitMem_reg"/>
    <property type="match status" value="1"/>
</dbReference>